<evidence type="ECO:0000313" key="4">
    <source>
        <dbReference type="Proteomes" id="UP000294902"/>
    </source>
</evidence>
<evidence type="ECO:0000313" key="3">
    <source>
        <dbReference type="EMBL" id="TCT16791.1"/>
    </source>
</evidence>
<keyword evidence="4" id="KW-1185">Reference proteome</keyword>
<gene>
    <name evidence="3" type="ORF">EDC18_10187</name>
</gene>
<proteinExistence type="predicted"/>
<comment type="caution">
    <text evidence="3">The sequence shown here is derived from an EMBL/GenBank/DDBJ whole genome shotgun (WGS) entry which is preliminary data.</text>
</comment>
<feature type="coiled-coil region" evidence="1">
    <location>
        <begin position="384"/>
        <end position="425"/>
    </location>
</feature>
<keyword evidence="1" id="KW-0175">Coiled coil</keyword>
<evidence type="ECO:0000256" key="1">
    <source>
        <dbReference type="SAM" id="Coils"/>
    </source>
</evidence>
<dbReference type="OrthoDB" id="2079718at2"/>
<dbReference type="Proteomes" id="UP000294902">
    <property type="component" value="Unassembled WGS sequence"/>
</dbReference>
<organism evidence="3 4">
    <name type="scientific">Natranaerovirga pectinivora</name>
    <dbReference type="NCBI Taxonomy" id="682400"/>
    <lineage>
        <taxon>Bacteria</taxon>
        <taxon>Bacillati</taxon>
        <taxon>Bacillota</taxon>
        <taxon>Clostridia</taxon>
        <taxon>Lachnospirales</taxon>
        <taxon>Natranaerovirgaceae</taxon>
        <taxon>Natranaerovirga</taxon>
    </lineage>
</organism>
<dbReference type="EMBL" id="SMAL01000001">
    <property type="protein sequence ID" value="TCT16791.1"/>
    <property type="molecule type" value="Genomic_DNA"/>
</dbReference>
<dbReference type="AlphaFoldDB" id="A0A4R3MNJ9"/>
<reference evidence="3 4" key="1">
    <citation type="submission" date="2019-03" db="EMBL/GenBank/DDBJ databases">
        <title>Genomic Encyclopedia of Type Strains, Phase IV (KMG-IV): sequencing the most valuable type-strain genomes for metagenomic binning, comparative biology and taxonomic classification.</title>
        <authorList>
            <person name="Goeker M."/>
        </authorList>
    </citation>
    <scope>NUCLEOTIDE SEQUENCE [LARGE SCALE GENOMIC DNA]</scope>
    <source>
        <strain evidence="3 4">DSM 24629</strain>
    </source>
</reference>
<sequence length="455" mass="53021">MSYLLKKDSQNITYISFMNESIYSKAIPSKYNSRIVPIARNCTSVYFASLDSQKNLHIIYKSKDNKIIHVKEENDNYTRDIILDDRQNTYNISNLQFICHKEDIYLFYTANNPYDESYDLIFHHLNDTNSSPQSLLSLPRLDSKYDLTISDNKLILMCTTKNEEYELGLYSYDFTNKDWGLERSIKKQNNPLTYSSLCNDNSCLHIVYMCEQFGQNQLYYLNTKDDVSSLIYTSPNTIEPIIFKYQELIWINWIELKTSKLTFSTNNGISFSDVTKGSSQQDNIDKIHFTNIVDQLYGQRYYGFINQNINLLVLSQIDLENILLNQSMNRELSLLLNSLLQKQQPTLMAASTNPDQSDNIENIDSLIEIQDTIVQQYNELTNFAKQLQDEGKKWRNKYTKAEMDIKKLKEEIKFLTAKSKGENIQTAEISNEAVDETIETSKKDDPTINNELLEQ</sequence>
<dbReference type="RefSeq" id="WP_132249140.1">
    <property type="nucleotide sequence ID" value="NZ_SMAL01000001.1"/>
</dbReference>
<evidence type="ECO:0008006" key="5">
    <source>
        <dbReference type="Google" id="ProtNLM"/>
    </source>
</evidence>
<feature type="region of interest" description="Disordered" evidence="2">
    <location>
        <begin position="427"/>
        <end position="455"/>
    </location>
</feature>
<accession>A0A4R3MNJ9</accession>
<evidence type="ECO:0000256" key="2">
    <source>
        <dbReference type="SAM" id="MobiDB-lite"/>
    </source>
</evidence>
<protein>
    <recommendedName>
        <fullName evidence="5">WD40 repeat protein</fullName>
    </recommendedName>
</protein>
<name>A0A4R3MNJ9_9FIRM</name>